<dbReference type="Pfam" id="PF04101">
    <property type="entry name" value="Glyco_tran_28_C"/>
    <property type="match status" value="1"/>
</dbReference>
<accession>A0A926IR45</accession>
<feature type="domain" description="Glycosyl transferase family 28 C-terminal" evidence="6">
    <location>
        <begin position="2"/>
        <end position="131"/>
    </location>
</feature>
<comment type="subcellular location">
    <subcellularLocation>
        <location evidence="1">Endoplasmic reticulum</location>
    </subcellularLocation>
</comment>
<evidence type="ECO:0000256" key="4">
    <source>
        <dbReference type="ARBA" id="ARBA00022679"/>
    </source>
</evidence>
<dbReference type="InterPro" id="IPR007235">
    <property type="entry name" value="Glyco_trans_28_C"/>
</dbReference>
<protein>
    <submittedName>
        <fullName evidence="7">Glycosyl transferase family 28</fullName>
    </submittedName>
</protein>
<evidence type="ECO:0000256" key="5">
    <source>
        <dbReference type="ARBA" id="ARBA00022824"/>
    </source>
</evidence>
<keyword evidence="4 7" id="KW-0808">Transferase</keyword>
<dbReference type="InterPro" id="IPR039042">
    <property type="entry name" value="Alg13-like"/>
</dbReference>
<comment type="caution">
    <text evidence="7">The sequence shown here is derived from an EMBL/GenBank/DDBJ whole genome shotgun (WGS) entry which is preliminary data.</text>
</comment>
<dbReference type="RefSeq" id="WP_262435542.1">
    <property type="nucleotide sequence ID" value="NZ_JACRTF010000001.1"/>
</dbReference>
<proteinExistence type="inferred from homology"/>
<dbReference type="SUPFAM" id="SSF53756">
    <property type="entry name" value="UDP-Glycosyltransferase/glycogen phosphorylase"/>
    <property type="match status" value="1"/>
</dbReference>
<dbReference type="Gene3D" id="3.40.50.2000">
    <property type="entry name" value="Glycogen Phosphorylase B"/>
    <property type="match status" value="1"/>
</dbReference>
<keyword evidence="8" id="KW-1185">Reference proteome</keyword>
<comment type="similarity">
    <text evidence="2">Belongs to the glycosyltransferase 28 family.</text>
</comment>
<keyword evidence="5" id="KW-0256">Endoplasmic reticulum</keyword>
<dbReference type="GO" id="GO:0016758">
    <property type="term" value="F:hexosyltransferase activity"/>
    <property type="evidence" value="ECO:0007669"/>
    <property type="project" value="InterPro"/>
</dbReference>
<dbReference type="GO" id="GO:0006488">
    <property type="term" value="P:dolichol-linked oligosaccharide biosynthetic process"/>
    <property type="evidence" value="ECO:0007669"/>
    <property type="project" value="InterPro"/>
</dbReference>
<evidence type="ECO:0000256" key="2">
    <source>
        <dbReference type="ARBA" id="ARBA00006962"/>
    </source>
</evidence>
<dbReference type="AlphaFoldDB" id="A0A926IR45"/>
<evidence type="ECO:0000313" key="7">
    <source>
        <dbReference type="EMBL" id="MBC8594451.1"/>
    </source>
</evidence>
<reference evidence="7" key="1">
    <citation type="submission" date="2020-08" db="EMBL/GenBank/DDBJ databases">
        <title>Genome public.</title>
        <authorList>
            <person name="Liu C."/>
            <person name="Sun Q."/>
        </authorList>
    </citation>
    <scope>NUCLEOTIDE SEQUENCE</scope>
    <source>
        <strain evidence="7">N12</strain>
    </source>
</reference>
<dbReference type="Proteomes" id="UP000651085">
    <property type="component" value="Unassembled WGS sequence"/>
</dbReference>
<name>A0A926IR45_9BACT</name>
<dbReference type="PANTHER" id="PTHR12867:SF6">
    <property type="entry name" value="N-ACETYLGLUCOSAMINYLDIPHOSPHODOLICHOL N-ACETYLGLUCOSAMINYLTRANSFERASE"/>
    <property type="match status" value="1"/>
</dbReference>
<evidence type="ECO:0000256" key="1">
    <source>
        <dbReference type="ARBA" id="ARBA00004240"/>
    </source>
</evidence>
<evidence type="ECO:0000259" key="6">
    <source>
        <dbReference type="Pfam" id="PF04101"/>
    </source>
</evidence>
<dbReference type="EMBL" id="JACRTF010000001">
    <property type="protein sequence ID" value="MBC8594451.1"/>
    <property type="molecule type" value="Genomic_DNA"/>
</dbReference>
<sequence length="157" mass="17932">MILVTIGTQAPFDRLIKIIDDLAIDINEPVIAQVYGGQYQPHNINTVDFLSPKEFEELFEKARIIISHAGMGTIISALFKEKPIIIFPRLASFQEHRNDHQLHTAMKMNELGYAYVAYDQKQLKDLLLNNDLKVLHRIGETASTSLIQSIEHYIETI</sequence>
<dbReference type="PANTHER" id="PTHR12867">
    <property type="entry name" value="GLYCOSYL TRANSFERASE-RELATED"/>
    <property type="match status" value="1"/>
</dbReference>
<organism evidence="7 8">
    <name type="scientific">Jilunia laotingensis</name>
    <dbReference type="NCBI Taxonomy" id="2763675"/>
    <lineage>
        <taxon>Bacteria</taxon>
        <taxon>Pseudomonadati</taxon>
        <taxon>Bacteroidota</taxon>
        <taxon>Bacteroidia</taxon>
        <taxon>Bacteroidales</taxon>
        <taxon>Bacteroidaceae</taxon>
        <taxon>Jilunia</taxon>
    </lineage>
</organism>
<gene>
    <name evidence="7" type="ORF">H8744_14640</name>
</gene>
<evidence type="ECO:0000313" key="8">
    <source>
        <dbReference type="Proteomes" id="UP000651085"/>
    </source>
</evidence>
<evidence type="ECO:0000256" key="3">
    <source>
        <dbReference type="ARBA" id="ARBA00022676"/>
    </source>
</evidence>
<keyword evidence="3" id="KW-0328">Glycosyltransferase</keyword>